<comment type="subcellular location">
    <subcellularLocation>
        <location evidence="7">Cell membrane</location>
        <topology evidence="7">Multi-pass membrane protein</topology>
    </subcellularLocation>
    <subcellularLocation>
        <location evidence="1">Membrane</location>
        <topology evidence="1">Multi-pass membrane protein</topology>
    </subcellularLocation>
</comment>
<dbReference type="Proteomes" id="UP000001876">
    <property type="component" value="Unassembled WGS sequence"/>
</dbReference>
<evidence type="ECO:0000256" key="6">
    <source>
        <dbReference type="ARBA" id="ARBA00023180"/>
    </source>
</evidence>
<protein>
    <recommendedName>
        <fullName evidence="7">Choline transporter-like protein</fullName>
    </recommendedName>
</protein>
<dbReference type="PANTHER" id="PTHR12385">
    <property type="entry name" value="CHOLINE TRANSPORTER-LIKE (SLC FAMILY 44)"/>
    <property type="match status" value="1"/>
</dbReference>
<dbReference type="KEGG" id="mpp:MICPUCDRAFT_49232"/>
<feature type="transmembrane region" description="Helical" evidence="7">
    <location>
        <begin position="333"/>
        <end position="353"/>
    </location>
</feature>
<proteinExistence type="inferred from homology"/>
<evidence type="ECO:0000256" key="5">
    <source>
        <dbReference type="ARBA" id="ARBA00023136"/>
    </source>
</evidence>
<feature type="transmembrane region" description="Helical" evidence="7">
    <location>
        <begin position="365"/>
        <end position="396"/>
    </location>
</feature>
<comment type="function">
    <text evidence="7">Choline transporter.</text>
</comment>
<dbReference type="Pfam" id="PF04515">
    <property type="entry name" value="Choline_transpo"/>
    <property type="match status" value="1"/>
</dbReference>
<keyword evidence="9" id="KW-1185">Reference proteome</keyword>
<organism evidence="9">
    <name type="scientific">Micromonas pusilla (strain CCMP1545)</name>
    <name type="common">Picoplanktonic green alga</name>
    <dbReference type="NCBI Taxonomy" id="564608"/>
    <lineage>
        <taxon>Eukaryota</taxon>
        <taxon>Viridiplantae</taxon>
        <taxon>Chlorophyta</taxon>
        <taxon>Mamiellophyceae</taxon>
        <taxon>Mamiellales</taxon>
        <taxon>Mamiellaceae</taxon>
        <taxon>Micromonas</taxon>
    </lineage>
</organism>
<sequence>MGCCCKEKIDEDMTGEEYMEKNRRCTDVLFTLIFLAFWVGMVYAGAYGFSKGDPRILVYGTDYQGNLCGKGALEDFKVRYFVNPYEVLEAGNTAGANIKDAKSICLKACPAASSTLSWVCNYPDSLDSRGLNAITSTTTSYDQWAAMNYDYYSSITTGSHQANSRVYKGPCYPVLLPTTESYGTCSYYAKQTSGAKTAFASLLSTNSQSTPESYDLDDKVTALSDAVAEMLSTPASVMERYIEDFAKAWVVCLVCGFFAPVVLSFVWLGIMRYLAGFFAYFVIAFVNIFAILCTLWLYMKAGVIGNDAIAASDEDGGSSYTDPSEDNQEVLTYAAYACTALTVILLLFTLLMLKRVRIAVAVIKVATQCIAAAPMTIVFPLIPVFVALALFAYWVAAAVYMYSAGDIEQQSCTLTAGAQPQRYCADSADAKNCHCGYETKMTKDLQYMLLYHLFGLLWTTQWLQALTYLTIAYVFALFYFRGGSFSEGMRGCCSSPVFQSFKKMTWFHNGSACFGSLLVAILQFIRIIVAYVVHKMKKAGNDSCCIKYAACCLQYCLWYLQKVLEWINKNAYILIAIEGKSFCFSAWEAISLIMSNILTVGAVNIVGDVLLFLGKLGVALTSGFFAFMYLDTDEYTEGDNRVSSPLLIVVFVIIFAFILAGLFMSVVEMGIDATLLSFCKDCKIHGGKPKFAPPLLAEVLGKYESKQKARNAANRQ</sequence>
<dbReference type="InterPro" id="IPR007603">
    <property type="entry name" value="Choline_transptr-like"/>
</dbReference>
<dbReference type="RefSeq" id="XP_003064404.1">
    <property type="nucleotide sequence ID" value="XM_003064358.1"/>
</dbReference>
<evidence type="ECO:0000256" key="2">
    <source>
        <dbReference type="ARBA" id="ARBA00007168"/>
    </source>
</evidence>
<keyword evidence="6" id="KW-0325">Glycoprotein</keyword>
<feature type="transmembrane region" description="Helical" evidence="7">
    <location>
        <begin position="512"/>
        <end position="533"/>
    </location>
</feature>
<feature type="transmembrane region" description="Helical" evidence="7">
    <location>
        <begin position="462"/>
        <end position="480"/>
    </location>
</feature>
<dbReference type="GeneID" id="9689845"/>
<dbReference type="eggNOG" id="KOG1362">
    <property type="taxonomic scope" value="Eukaryota"/>
</dbReference>
<feature type="transmembrane region" description="Helical" evidence="7">
    <location>
        <begin position="28"/>
        <end position="49"/>
    </location>
</feature>
<dbReference type="OrthoDB" id="420519at2759"/>
<feature type="transmembrane region" description="Helical" evidence="7">
    <location>
        <begin position="584"/>
        <end position="603"/>
    </location>
</feature>
<dbReference type="EMBL" id="GG663751">
    <property type="protein sequence ID" value="EEH51309.1"/>
    <property type="molecule type" value="Genomic_DNA"/>
</dbReference>
<feature type="transmembrane region" description="Helical" evidence="7">
    <location>
        <begin position="277"/>
        <end position="298"/>
    </location>
</feature>
<evidence type="ECO:0000256" key="1">
    <source>
        <dbReference type="ARBA" id="ARBA00004141"/>
    </source>
</evidence>
<gene>
    <name evidence="8" type="ORF">MICPUCDRAFT_49232</name>
</gene>
<dbReference type="GO" id="GO:0005886">
    <property type="term" value="C:plasma membrane"/>
    <property type="evidence" value="ECO:0007669"/>
    <property type="project" value="UniProtKB-SubCell"/>
</dbReference>
<dbReference type="PANTHER" id="PTHR12385:SF14">
    <property type="entry name" value="CHOLINE TRANSPORTER-LIKE 2"/>
    <property type="match status" value="1"/>
</dbReference>
<evidence type="ECO:0000313" key="8">
    <source>
        <dbReference type="EMBL" id="EEH51309.1"/>
    </source>
</evidence>
<evidence type="ECO:0000256" key="3">
    <source>
        <dbReference type="ARBA" id="ARBA00022692"/>
    </source>
</evidence>
<name>C1N972_MICPC</name>
<keyword evidence="3 7" id="KW-0812">Transmembrane</keyword>
<comment type="similarity">
    <text evidence="2 7">Belongs to the CTL (choline transporter-like) family.</text>
</comment>
<feature type="transmembrane region" description="Helical" evidence="7">
    <location>
        <begin position="248"/>
        <end position="270"/>
    </location>
</feature>
<keyword evidence="5 7" id="KW-0472">Membrane</keyword>
<dbReference type="AlphaFoldDB" id="C1N972"/>
<accession>C1N972</accession>
<evidence type="ECO:0000256" key="7">
    <source>
        <dbReference type="RuleBase" id="RU368066"/>
    </source>
</evidence>
<evidence type="ECO:0000256" key="4">
    <source>
        <dbReference type="ARBA" id="ARBA00022989"/>
    </source>
</evidence>
<evidence type="ECO:0000313" key="9">
    <source>
        <dbReference type="Proteomes" id="UP000001876"/>
    </source>
</evidence>
<feature type="transmembrane region" description="Helical" evidence="7">
    <location>
        <begin position="610"/>
        <end position="630"/>
    </location>
</feature>
<reference evidence="8 9" key="1">
    <citation type="journal article" date="2009" name="Science">
        <title>Green evolution and dynamic adaptations revealed by genomes of the marine picoeukaryotes Micromonas.</title>
        <authorList>
            <person name="Worden A.Z."/>
            <person name="Lee J.H."/>
            <person name="Mock T."/>
            <person name="Rouze P."/>
            <person name="Simmons M.P."/>
            <person name="Aerts A.L."/>
            <person name="Allen A.E."/>
            <person name="Cuvelier M.L."/>
            <person name="Derelle E."/>
            <person name="Everett M.V."/>
            <person name="Foulon E."/>
            <person name="Grimwood J."/>
            <person name="Gundlach H."/>
            <person name="Henrissat B."/>
            <person name="Napoli C."/>
            <person name="McDonald S.M."/>
            <person name="Parker M.S."/>
            <person name="Rombauts S."/>
            <person name="Salamov A."/>
            <person name="Von Dassow P."/>
            <person name="Badger J.H."/>
            <person name="Coutinho P.M."/>
            <person name="Demir E."/>
            <person name="Dubchak I."/>
            <person name="Gentemann C."/>
            <person name="Eikrem W."/>
            <person name="Gready J.E."/>
            <person name="John U."/>
            <person name="Lanier W."/>
            <person name="Lindquist E.A."/>
            <person name="Lucas S."/>
            <person name="Mayer K.F."/>
            <person name="Moreau H."/>
            <person name="Not F."/>
            <person name="Otillar R."/>
            <person name="Panaud O."/>
            <person name="Pangilinan J."/>
            <person name="Paulsen I."/>
            <person name="Piegu B."/>
            <person name="Poliakov A."/>
            <person name="Robbens S."/>
            <person name="Schmutz J."/>
            <person name="Toulza E."/>
            <person name="Wyss T."/>
            <person name="Zelensky A."/>
            <person name="Zhou K."/>
            <person name="Armbrust E.V."/>
            <person name="Bhattacharya D."/>
            <person name="Goodenough U.W."/>
            <person name="Van de Peer Y."/>
            <person name="Grigoriev I.V."/>
        </authorList>
    </citation>
    <scope>NUCLEOTIDE SEQUENCE [LARGE SCALE GENOMIC DNA]</scope>
    <source>
        <strain evidence="8 9">CCMP1545</strain>
    </source>
</reference>
<dbReference type="GO" id="GO:0022857">
    <property type="term" value="F:transmembrane transporter activity"/>
    <property type="evidence" value="ECO:0007669"/>
    <property type="project" value="UniProtKB-UniRule"/>
</dbReference>
<keyword evidence="4 7" id="KW-1133">Transmembrane helix</keyword>
<feature type="transmembrane region" description="Helical" evidence="7">
    <location>
        <begin position="642"/>
        <end position="667"/>
    </location>
</feature>
<dbReference type="OMA" id="GKSFCKA"/>